<accession>A0A291FAV5</accession>
<evidence type="ECO:0000256" key="9">
    <source>
        <dbReference type="PIRSR" id="PIRSR602401-1"/>
    </source>
</evidence>
<dbReference type="FunFam" id="1.10.630.10:FF:000022">
    <property type="entry name" value="Taxadiene 5-alpha hydroxylase"/>
    <property type="match status" value="1"/>
</dbReference>
<dbReference type="CDD" id="cd11043">
    <property type="entry name" value="CYP90-like"/>
    <property type="match status" value="1"/>
</dbReference>
<dbReference type="PRINTS" id="PR00463">
    <property type="entry name" value="EP450I"/>
</dbReference>
<dbReference type="GO" id="GO:0042617">
    <property type="term" value="P:paclitaxel biosynthetic process"/>
    <property type="evidence" value="ECO:0007669"/>
    <property type="project" value="UniProtKB-UniPathway"/>
</dbReference>
<dbReference type="Gene3D" id="1.10.630.10">
    <property type="entry name" value="Cytochrome P450"/>
    <property type="match status" value="1"/>
</dbReference>
<name>A0A291FAV5_TAXCH</name>
<dbReference type="EMBL" id="MF448590">
    <property type="protein sequence ID" value="ATG29911.1"/>
    <property type="molecule type" value="mRNA"/>
</dbReference>
<keyword evidence="6 9" id="KW-0408">Iron</keyword>
<evidence type="ECO:0000256" key="5">
    <source>
        <dbReference type="ARBA" id="ARBA00023002"/>
    </source>
</evidence>
<evidence type="ECO:0000256" key="4">
    <source>
        <dbReference type="ARBA" id="ARBA00022723"/>
    </source>
</evidence>
<keyword evidence="8" id="KW-0876">Taxol biosynthesis</keyword>
<dbReference type="UniPathway" id="UPA00842"/>
<sequence length="483" mass="54469">MDSAMDATSLLVIVTCSTLLATVLSVLIAKTVNSGKGKNLPPGSLGLPVIGQTFEFLRAHKNNTINDWMEQKVAKYGFVFKTSLMGCPTVVVIGQEGNRFLFHNDCNTIANKQPTTVSRILGKKNILELNGEDHKRMRGAILQFLKPEALQKFVERMDFVIQQHFVDCWEGKECITVLPLTKTVTFRVACDMFFSLKDSKETDILGKDFTEALKGVWSLPLNLPGTAFHGGLKARSRICKRLSSLLQVRRGSLDEGNSSPDKDLMSCMLSMRDENGNGFTEEEIIDNVMAVMSAGHETTYTLLVHLVRLLALNPDVYHKVYEEQMKVLAGKQSHESLKWVDIQKMKYTWKVAQETLRLTSPIVGGFKKAIQNVEFASYTIPKGWQFFWSATSTHMNKEIFKEPKKFDPSRFESSVPPYSYTVFGGGPRICPGYDFTRMETLIYMHHLLCNYKWSLVDPHEIIVCDPVPLPVRGLTIKLQAIHS</sequence>
<dbReference type="InterPro" id="IPR036396">
    <property type="entry name" value="Cyt_P450_sf"/>
</dbReference>
<evidence type="ECO:0000256" key="2">
    <source>
        <dbReference type="ARBA" id="ARBA00010617"/>
    </source>
</evidence>
<dbReference type="PROSITE" id="PS00086">
    <property type="entry name" value="CYTOCHROME_P450"/>
    <property type="match status" value="1"/>
</dbReference>
<evidence type="ECO:0000256" key="6">
    <source>
        <dbReference type="ARBA" id="ARBA00023004"/>
    </source>
</evidence>
<dbReference type="InterPro" id="IPR017972">
    <property type="entry name" value="Cyt_P450_CS"/>
</dbReference>
<comment type="similarity">
    <text evidence="2 10">Belongs to the cytochrome P450 family.</text>
</comment>
<organism evidence="11">
    <name type="scientific">Taxus chinensis</name>
    <name type="common">Chinese yew</name>
    <name type="synonym">Taxus wallichiana var. chinensis</name>
    <dbReference type="NCBI Taxonomy" id="29808"/>
    <lineage>
        <taxon>Eukaryota</taxon>
        <taxon>Viridiplantae</taxon>
        <taxon>Streptophyta</taxon>
        <taxon>Embryophyta</taxon>
        <taxon>Tracheophyta</taxon>
        <taxon>Spermatophyta</taxon>
        <taxon>Pinopsida</taxon>
        <taxon>Pinidae</taxon>
        <taxon>Conifers II</taxon>
        <taxon>Cupressales</taxon>
        <taxon>Taxaceae</taxon>
        <taxon>Taxus</taxon>
    </lineage>
</organism>
<evidence type="ECO:0000313" key="11">
    <source>
        <dbReference type="EMBL" id="ATG29911.1"/>
    </source>
</evidence>
<dbReference type="PANTHER" id="PTHR24286">
    <property type="entry name" value="CYTOCHROME P450 26"/>
    <property type="match status" value="1"/>
</dbReference>
<dbReference type="SUPFAM" id="SSF48264">
    <property type="entry name" value="Cytochrome P450"/>
    <property type="match status" value="1"/>
</dbReference>
<keyword evidence="4 9" id="KW-0479">Metal-binding</keyword>
<comment type="cofactor">
    <cofactor evidence="9">
        <name>heme</name>
        <dbReference type="ChEBI" id="CHEBI:30413"/>
    </cofactor>
</comment>
<dbReference type="PANTHER" id="PTHR24286:SF256">
    <property type="entry name" value="CYTOCHROME P450 FAMILY PROTEIN"/>
    <property type="match status" value="1"/>
</dbReference>
<dbReference type="GO" id="GO:0005506">
    <property type="term" value="F:iron ion binding"/>
    <property type="evidence" value="ECO:0007669"/>
    <property type="project" value="InterPro"/>
</dbReference>
<evidence type="ECO:0000256" key="7">
    <source>
        <dbReference type="ARBA" id="ARBA00023033"/>
    </source>
</evidence>
<feature type="binding site" description="axial binding residue" evidence="9">
    <location>
        <position position="430"/>
    </location>
    <ligand>
        <name>heme</name>
        <dbReference type="ChEBI" id="CHEBI:30413"/>
    </ligand>
    <ligandPart>
        <name>Fe</name>
        <dbReference type="ChEBI" id="CHEBI:18248"/>
    </ligandPart>
</feature>
<dbReference type="AlphaFoldDB" id="A0A291FAV5"/>
<evidence type="ECO:0000256" key="8">
    <source>
        <dbReference type="ARBA" id="ARBA00023059"/>
    </source>
</evidence>
<evidence type="ECO:0000256" key="10">
    <source>
        <dbReference type="RuleBase" id="RU000461"/>
    </source>
</evidence>
<evidence type="ECO:0000256" key="1">
    <source>
        <dbReference type="ARBA" id="ARBA00005122"/>
    </source>
</evidence>
<keyword evidence="5 10" id="KW-0560">Oxidoreductase</keyword>
<comment type="pathway">
    <text evidence="1">Alkaloid biosynthesis; taxol biosynthesis.</text>
</comment>
<dbReference type="Pfam" id="PF00067">
    <property type="entry name" value="p450"/>
    <property type="match status" value="1"/>
</dbReference>
<proteinExistence type="evidence at transcript level"/>
<dbReference type="GO" id="GO:0004497">
    <property type="term" value="F:monooxygenase activity"/>
    <property type="evidence" value="ECO:0007669"/>
    <property type="project" value="UniProtKB-KW"/>
</dbReference>
<keyword evidence="3 9" id="KW-0349">Heme</keyword>
<reference evidence="11" key="1">
    <citation type="journal article" date="2017" name="Front. Plant Sci.">
        <title>Transcriptome Assembly and Systematic Identification of Novel Cytochrome P450s in Taxus chinensis.</title>
        <authorList>
            <person name="Liao W."/>
            <person name="Zhao S."/>
            <person name="Zhang M."/>
            <person name="Dong K."/>
            <person name="Chen Y."/>
            <person name="Fu C."/>
            <person name="Yu L."/>
        </authorList>
    </citation>
    <scope>NUCLEOTIDE SEQUENCE</scope>
</reference>
<protein>
    <submittedName>
        <fullName evidence="11">CYP728Q12</fullName>
    </submittedName>
</protein>
<dbReference type="PRINTS" id="PR00385">
    <property type="entry name" value="P450"/>
</dbReference>
<keyword evidence="7 10" id="KW-0503">Monooxygenase</keyword>
<evidence type="ECO:0000256" key="3">
    <source>
        <dbReference type="ARBA" id="ARBA00022617"/>
    </source>
</evidence>
<dbReference type="InterPro" id="IPR001128">
    <property type="entry name" value="Cyt_P450"/>
</dbReference>
<dbReference type="GO" id="GO:0020037">
    <property type="term" value="F:heme binding"/>
    <property type="evidence" value="ECO:0007669"/>
    <property type="project" value="InterPro"/>
</dbReference>
<dbReference type="InterPro" id="IPR002401">
    <property type="entry name" value="Cyt_P450_E_grp-I"/>
</dbReference>
<dbReference type="GO" id="GO:0016125">
    <property type="term" value="P:sterol metabolic process"/>
    <property type="evidence" value="ECO:0007669"/>
    <property type="project" value="TreeGrafter"/>
</dbReference>
<dbReference type="GO" id="GO:0016705">
    <property type="term" value="F:oxidoreductase activity, acting on paired donors, with incorporation or reduction of molecular oxygen"/>
    <property type="evidence" value="ECO:0007669"/>
    <property type="project" value="InterPro"/>
</dbReference>